<feature type="compositionally biased region" description="Acidic residues" evidence="1">
    <location>
        <begin position="215"/>
        <end position="226"/>
    </location>
</feature>
<gene>
    <name evidence="5" type="ORF">HID58_009014</name>
</gene>
<feature type="domain" description="Thioredoxin" evidence="4">
    <location>
        <begin position="260"/>
        <end position="303"/>
    </location>
</feature>
<name>A0ABQ8DS60_BRANA</name>
<dbReference type="SUPFAM" id="SSF52833">
    <property type="entry name" value="Thioredoxin-like"/>
    <property type="match status" value="1"/>
</dbReference>
<dbReference type="PANTHER" id="PTHR35718:SF2">
    <property type="entry name" value="PROLINE-RICH RECEPTOR-LIKE KINASE"/>
    <property type="match status" value="1"/>
</dbReference>
<proteinExistence type="predicted"/>
<feature type="compositionally biased region" description="Polar residues" evidence="1">
    <location>
        <begin position="202"/>
        <end position="211"/>
    </location>
</feature>
<reference evidence="5 6" key="1">
    <citation type="submission" date="2021-05" db="EMBL/GenBank/DDBJ databases">
        <title>Genome Assembly of Synthetic Allotetraploid Brassica napus Reveals Homoeologous Exchanges between Subgenomes.</title>
        <authorList>
            <person name="Davis J.T."/>
        </authorList>
    </citation>
    <scope>NUCLEOTIDE SEQUENCE [LARGE SCALE GENOMIC DNA]</scope>
    <source>
        <strain evidence="6">cv. Da-Ae</strain>
        <tissue evidence="5">Seedling</tissue>
    </source>
</reference>
<feature type="region of interest" description="Disordered" evidence="1">
    <location>
        <begin position="186"/>
        <end position="226"/>
    </location>
</feature>
<keyword evidence="2" id="KW-0472">Membrane</keyword>
<keyword evidence="3" id="KW-0732">Signal</keyword>
<dbReference type="Proteomes" id="UP000824890">
    <property type="component" value="Unassembled WGS sequence"/>
</dbReference>
<feature type="transmembrane region" description="Helical" evidence="2">
    <location>
        <begin position="109"/>
        <end position="129"/>
    </location>
</feature>
<evidence type="ECO:0000259" key="4">
    <source>
        <dbReference type="Pfam" id="PF00085"/>
    </source>
</evidence>
<evidence type="ECO:0000313" key="6">
    <source>
        <dbReference type="Proteomes" id="UP000824890"/>
    </source>
</evidence>
<dbReference type="EMBL" id="JAGKQM010000003">
    <property type="protein sequence ID" value="KAH0931897.1"/>
    <property type="molecule type" value="Genomic_DNA"/>
</dbReference>
<keyword evidence="6" id="KW-1185">Reference proteome</keyword>
<evidence type="ECO:0000256" key="3">
    <source>
        <dbReference type="SAM" id="SignalP"/>
    </source>
</evidence>
<dbReference type="CDD" id="cd02961">
    <property type="entry name" value="PDI_a_family"/>
    <property type="match status" value="1"/>
</dbReference>
<feature type="chain" id="PRO_5046144023" description="Thioredoxin domain-containing protein" evidence="3">
    <location>
        <begin position="25"/>
        <end position="304"/>
    </location>
</feature>
<dbReference type="InterPro" id="IPR013766">
    <property type="entry name" value="Thioredoxin_domain"/>
</dbReference>
<protein>
    <recommendedName>
        <fullName evidence="4">Thioredoxin domain-containing protein</fullName>
    </recommendedName>
</protein>
<feature type="compositionally biased region" description="Acidic residues" evidence="1">
    <location>
        <begin position="186"/>
        <end position="196"/>
    </location>
</feature>
<organism evidence="5 6">
    <name type="scientific">Brassica napus</name>
    <name type="common">Rape</name>
    <dbReference type="NCBI Taxonomy" id="3708"/>
    <lineage>
        <taxon>Eukaryota</taxon>
        <taxon>Viridiplantae</taxon>
        <taxon>Streptophyta</taxon>
        <taxon>Embryophyta</taxon>
        <taxon>Tracheophyta</taxon>
        <taxon>Spermatophyta</taxon>
        <taxon>Magnoliopsida</taxon>
        <taxon>eudicotyledons</taxon>
        <taxon>Gunneridae</taxon>
        <taxon>Pentapetalae</taxon>
        <taxon>rosids</taxon>
        <taxon>malvids</taxon>
        <taxon>Brassicales</taxon>
        <taxon>Brassicaceae</taxon>
        <taxon>Brassiceae</taxon>
        <taxon>Brassica</taxon>
    </lineage>
</organism>
<dbReference type="Gene3D" id="3.40.30.10">
    <property type="entry name" value="Glutaredoxin"/>
    <property type="match status" value="1"/>
</dbReference>
<keyword evidence="2" id="KW-1133">Transmembrane helix</keyword>
<dbReference type="InterPro" id="IPR036249">
    <property type="entry name" value="Thioredoxin-like_sf"/>
</dbReference>
<feature type="signal peptide" evidence="3">
    <location>
        <begin position="1"/>
        <end position="24"/>
    </location>
</feature>
<comment type="caution">
    <text evidence="5">The sequence shown here is derived from an EMBL/GenBank/DDBJ whole genome shotgun (WGS) entry which is preliminary data.</text>
</comment>
<feature type="compositionally biased region" description="Basic and acidic residues" evidence="1">
    <location>
        <begin position="91"/>
        <end position="103"/>
    </location>
</feature>
<feature type="compositionally biased region" description="Polar residues" evidence="1">
    <location>
        <begin position="77"/>
        <end position="89"/>
    </location>
</feature>
<sequence>MTNLTHSLLFFSCSLSLLIRVAIAGSRPAHGPAYSNPSAFSPEAYDFFHPKSSLPDNNPPRNSHSLPFLSPSPSPSKASNVEADTQGSKVSSDERISESRREEGRGETVGIVIGISFTALLLMGIYFVIKKRLANLTRTIFLPISDSRTKMAFRVFLRVLSLTALLIFSAVSPSFAASSSDDEDFSFLEDLNDEGPGEPLTSPVSLSQTNSTEEKPEDPEAYDDVEYGDFSDLGNQVSDRFPATLRGGRQRAVLRLKGDGVGLAKVDATEENELTHQYSVQGVPTIILFFVDGEHKPYTGGRTK</sequence>
<dbReference type="PANTHER" id="PTHR35718">
    <property type="entry name" value="EXPRESSED PROTEIN"/>
    <property type="match status" value="1"/>
</dbReference>
<evidence type="ECO:0000256" key="1">
    <source>
        <dbReference type="SAM" id="MobiDB-lite"/>
    </source>
</evidence>
<accession>A0ABQ8DS60</accession>
<dbReference type="Pfam" id="PF00085">
    <property type="entry name" value="Thioredoxin"/>
    <property type="match status" value="1"/>
</dbReference>
<feature type="region of interest" description="Disordered" evidence="1">
    <location>
        <begin position="51"/>
        <end position="103"/>
    </location>
</feature>
<evidence type="ECO:0000256" key="2">
    <source>
        <dbReference type="SAM" id="Phobius"/>
    </source>
</evidence>
<keyword evidence="2" id="KW-0812">Transmembrane</keyword>
<evidence type="ECO:0000313" key="5">
    <source>
        <dbReference type="EMBL" id="KAH0931897.1"/>
    </source>
</evidence>
<feature type="transmembrane region" description="Helical" evidence="2">
    <location>
        <begin position="155"/>
        <end position="176"/>
    </location>
</feature>